<organism evidence="1">
    <name type="scientific">Candidatus Nitricoxidivorans perseverans</name>
    <dbReference type="NCBI Taxonomy" id="2975601"/>
    <lineage>
        <taxon>Bacteria</taxon>
        <taxon>Pseudomonadati</taxon>
        <taxon>Pseudomonadota</taxon>
        <taxon>Betaproteobacteria</taxon>
        <taxon>Nitrosomonadales</taxon>
        <taxon>Sterolibacteriaceae</taxon>
        <taxon>Candidatus Nitricoxidivorans</taxon>
    </lineage>
</organism>
<sequence length="146" mass="16285">MNIDSQHFYAGLRELAESAFPKQCRNCGRTYRTAAEFVAATQPLAPDKSGLKQSIDDDGRAIVELFRNCVCGSTLMDSFNDRRDLSEAGLRRRQRFGELLEYLKGQGLPHLTARDELLKVVRGQSSELLRELKVTQPPPPPPPEGG</sequence>
<proteinExistence type="predicted"/>
<evidence type="ECO:0000313" key="1">
    <source>
        <dbReference type="EMBL" id="WIM04692.1"/>
    </source>
</evidence>
<dbReference type="Proteomes" id="UP001234916">
    <property type="component" value="Chromosome"/>
</dbReference>
<reference evidence="1" key="1">
    <citation type="journal article" date="2023" name="Nat. Microbiol.">
        <title>Enrichment and characterization of a nitric oxide-reducing microbial community in a continuous bioreactor.</title>
        <authorList>
            <person name="Garrido-Amador P."/>
            <person name="Stortenbeker N."/>
            <person name="Wessels H.J.C.T."/>
            <person name="Speth D.R."/>
            <person name="Garcia-Heredia I."/>
            <person name="Kartal B."/>
        </authorList>
    </citation>
    <scope>NUCLEOTIDE SEQUENCE</scope>
    <source>
        <strain evidence="1">MAG1</strain>
    </source>
</reference>
<name>A0AA49IRU7_9PROT</name>
<dbReference type="EMBL" id="CP107246">
    <property type="protein sequence ID" value="WIM04692.1"/>
    <property type="molecule type" value="Genomic_DNA"/>
</dbReference>
<dbReference type="KEGG" id="npv:OHM77_08255"/>
<dbReference type="AlphaFoldDB" id="A0AA49IRU7"/>
<protein>
    <submittedName>
        <fullName evidence="1">Uncharacterized protein</fullName>
    </submittedName>
</protein>
<gene>
    <name evidence="1" type="ORF">OHM77_08255</name>
</gene>
<accession>A0AA49IRU7</accession>